<keyword evidence="1" id="KW-1133">Transmembrane helix</keyword>
<comment type="caution">
    <text evidence="2">The sequence shown here is derived from an EMBL/GenBank/DDBJ whole genome shotgun (WGS) entry which is preliminary data.</text>
</comment>
<dbReference type="Proteomes" id="UP000317238">
    <property type="component" value="Unassembled WGS sequence"/>
</dbReference>
<reference evidence="2 3" key="1">
    <citation type="submission" date="2019-02" db="EMBL/GenBank/DDBJ databases">
        <title>Deep-cultivation of Planctomycetes and their phenomic and genomic characterization uncovers novel biology.</title>
        <authorList>
            <person name="Wiegand S."/>
            <person name="Jogler M."/>
            <person name="Boedeker C."/>
            <person name="Pinto D."/>
            <person name="Vollmers J."/>
            <person name="Rivas-Marin E."/>
            <person name="Kohn T."/>
            <person name="Peeters S.H."/>
            <person name="Heuer A."/>
            <person name="Rast P."/>
            <person name="Oberbeckmann S."/>
            <person name="Bunk B."/>
            <person name="Jeske O."/>
            <person name="Meyerdierks A."/>
            <person name="Storesund J.E."/>
            <person name="Kallscheuer N."/>
            <person name="Luecker S."/>
            <person name="Lage O.M."/>
            <person name="Pohl T."/>
            <person name="Merkel B.J."/>
            <person name="Hornburger P."/>
            <person name="Mueller R.-W."/>
            <person name="Bruemmer F."/>
            <person name="Labrenz M."/>
            <person name="Spormann A.M."/>
            <person name="Op Den Camp H."/>
            <person name="Overmann J."/>
            <person name="Amann R."/>
            <person name="Jetten M.S.M."/>
            <person name="Mascher T."/>
            <person name="Medema M.H."/>
            <person name="Devos D.P."/>
            <person name="Kaster A.-K."/>
            <person name="Ovreas L."/>
            <person name="Rohde M."/>
            <person name="Galperin M.Y."/>
            <person name="Jogler C."/>
        </authorList>
    </citation>
    <scope>NUCLEOTIDE SEQUENCE [LARGE SCALE GENOMIC DNA]</scope>
    <source>
        <strain evidence="2 3">Pan14r</strain>
    </source>
</reference>
<evidence type="ECO:0000313" key="3">
    <source>
        <dbReference type="Proteomes" id="UP000317238"/>
    </source>
</evidence>
<proteinExistence type="predicted"/>
<feature type="transmembrane region" description="Helical" evidence="1">
    <location>
        <begin position="177"/>
        <end position="195"/>
    </location>
</feature>
<sequence>MPYITDTSIERVRFTPGHPMIRTRSITACLIILSICVLRSVRADDGFTGNCGSRCVYVYLLSQDESQDPFPQFVRQRPWMQQDKCSLDDICTYLQSRDEPASLVQFDANAIPRFAGHLIASYGHEHFVLISSNEEGGLAITDPPKPTRLLGEHDRLELTGTAVLIGQTLEPSGVKSIWWVALAALLLTIYFVFWFRRQ</sequence>
<keyword evidence="1" id="KW-0812">Transmembrane</keyword>
<name>A0A5C5Y2U7_9PLAN</name>
<evidence type="ECO:0000313" key="2">
    <source>
        <dbReference type="EMBL" id="TWT69520.1"/>
    </source>
</evidence>
<keyword evidence="1" id="KW-0472">Membrane</keyword>
<accession>A0A5C5Y2U7</accession>
<keyword evidence="3" id="KW-1185">Reference proteome</keyword>
<gene>
    <name evidence="2" type="ORF">Pan14r_18080</name>
</gene>
<dbReference type="AlphaFoldDB" id="A0A5C5Y2U7"/>
<organism evidence="2 3">
    <name type="scientific">Crateriforma conspicua</name>
    <dbReference type="NCBI Taxonomy" id="2527996"/>
    <lineage>
        <taxon>Bacteria</taxon>
        <taxon>Pseudomonadati</taxon>
        <taxon>Planctomycetota</taxon>
        <taxon>Planctomycetia</taxon>
        <taxon>Planctomycetales</taxon>
        <taxon>Planctomycetaceae</taxon>
        <taxon>Crateriforma</taxon>
    </lineage>
</organism>
<protein>
    <recommendedName>
        <fullName evidence="4">Peptidase C39 family protein</fullName>
    </recommendedName>
</protein>
<evidence type="ECO:0000256" key="1">
    <source>
        <dbReference type="SAM" id="Phobius"/>
    </source>
</evidence>
<dbReference type="EMBL" id="SJPL01000001">
    <property type="protein sequence ID" value="TWT69520.1"/>
    <property type="molecule type" value="Genomic_DNA"/>
</dbReference>
<evidence type="ECO:0008006" key="4">
    <source>
        <dbReference type="Google" id="ProtNLM"/>
    </source>
</evidence>